<evidence type="ECO:0000256" key="6">
    <source>
        <dbReference type="ARBA" id="ARBA00022737"/>
    </source>
</evidence>
<dbReference type="RefSeq" id="WP_006157908.1">
    <property type="nucleotide sequence ID" value="NZ_AHJE01000025.1"/>
</dbReference>
<dbReference type="FunFam" id="3.40.50.300:FF:000127">
    <property type="entry name" value="Ribose import ATP-binding protein RbsA"/>
    <property type="match status" value="1"/>
</dbReference>
<keyword evidence="2" id="KW-0813">Transport</keyword>
<evidence type="ECO:0000256" key="8">
    <source>
        <dbReference type="ARBA" id="ARBA00022840"/>
    </source>
</evidence>
<dbReference type="PANTHER" id="PTHR43790">
    <property type="entry name" value="CARBOHYDRATE TRANSPORT ATP-BINDING PROTEIN MG119-RELATED"/>
    <property type="match status" value="1"/>
</dbReference>
<evidence type="ECO:0000313" key="13">
    <source>
        <dbReference type="Proteomes" id="UP000005808"/>
    </source>
</evidence>
<dbReference type="InterPro" id="IPR003439">
    <property type="entry name" value="ABC_transporter-like_ATP-bd"/>
</dbReference>
<dbReference type="SUPFAM" id="SSF52540">
    <property type="entry name" value="P-loop containing nucleoside triphosphate hydrolases"/>
    <property type="match status" value="2"/>
</dbReference>
<keyword evidence="3" id="KW-1003">Cell membrane</keyword>
<feature type="domain" description="ABC transporter" evidence="11">
    <location>
        <begin position="19"/>
        <end position="255"/>
    </location>
</feature>
<dbReference type="CDD" id="cd03215">
    <property type="entry name" value="ABC_Carb_Monos_II"/>
    <property type="match status" value="1"/>
</dbReference>
<dbReference type="Pfam" id="PF00005">
    <property type="entry name" value="ABC_tran"/>
    <property type="match status" value="2"/>
</dbReference>
<dbReference type="EMBL" id="AHJE01000025">
    <property type="protein sequence ID" value="EHP42923.1"/>
    <property type="molecule type" value="Genomic_DNA"/>
</dbReference>
<name>H1S3C1_9BURK</name>
<dbReference type="CDD" id="cd03216">
    <property type="entry name" value="ABC_Carb_Monos_I"/>
    <property type="match status" value="1"/>
</dbReference>
<evidence type="ECO:0000313" key="12">
    <source>
        <dbReference type="EMBL" id="EHP42923.1"/>
    </source>
</evidence>
<dbReference type="PROSITE" id="PS00211">
    <property type="entry name" value="ABC_TRANSPORTER_1"/>
    <property type="match status" value="1"/>
</dbReference>
<evidence type="ECO:0000256" key="7">
    <source>
        <dbReference type="ARBA" id="ARBA00022741"/>
    </source>
</evidence>
<reference evidence="12 13" key="1">
    <citation type="journal article" date="2012" name="J. Bacteriol.">
        <title>De Novo Genome Project of Cupriavidus basilensis OR16.</title>
        <authorList>
            <person name="Cserhati M."/>
            <person name="Kriszt B."/>
            <person name="Szoboszlay S."/>
            <person name="Toth A."/>
            <person name="Szabo I."/>
            <person name="Tancsics A."/>
            <person name="Nagy I."/>
            <person name="Horvath B."/>
            <person name="Nagy I."/>
            <person name="Kukolya J."/>
        </authorList>
    </citation>
    <scope>NUCLEOTIDE SEQUENCE [LARGE SCALE GENOMIC DNA]</scope>
    <source>
        <strain evidence="12 13">OR16</strain>
    </source>
</reference>
<feature type="domain" description="ABC transporter" evidence="11">
    <location>
        <begin position="267"/>
        <end position="519"/>
    </location>
</feature>
<dbReference type="PROSITE" id="PS50893">
    <property type="entry name" value="ABC_TRANSPORTER_2"/>
    <property type="match status" value="2"/>
</dbReference>
<dbReference type="PATRIC" id="fig|1127483.3.peg.2242"/>
<evidence type="ECO:0000256" key="3">
    <source>
        <dbReference type="ARBA" id="ARBA00022475"/>
    </source>
</evidence>
<dbReference type="GO" id="GO:0016887">
    <property type="term" value="F:ATP hydrolysis activity"/>
    <property type="evidence" value="ECO:0007669"/>
    <property type="project" value="InterPro"/>
</dbReference>
<keyword evidence="7" id="KW-0547">Nucleotide-binding</keyword>
<dbReference type="InterPro" id="IPR050107">
    <property type="entry name" value="ABC_carbohydrate_import_ATPase"/>
</dbReference>
<evidence type="ECO:0000256" key="4">
    <source>
        <dbReference type="ARBA" id="ARBA00022519"/>
    </source>
</evidence>
<accession>H1S3C1</accession>
<evidence type="ECO:0000256" key="10">
    <source>
        <dbReference type="ARBA" id="ARBA00023136"/>
    </source>
</evidence>
<evidence type="ECO:0000256" key="2">
    <source>
        <dbReference type="ARBA" id="ARBA00022448"/>
    </source>
</evidence>
<dbReference type="OrthoDB" id="8573945at2"/>
<dbReference type="InterPro" id="IPR017871">
    <property type="entry name" value="ABC_transporter-like_CS"/>
</dbReference>
<keyword evidence="4" id="KW-0997">Cell inner membrane</keyword>
<comment type="caution">
    <text evidence="12">The sequence shown here is derived from an EMBL/GenBank/DDBJ whole genome shotgun (WGS) entry which is preliminary data.</text>
</comment>
<keyword evidence="10" id="KW-0472">Membrane</keyword>
<gene>
    <name evidence="12" type="ORF">OR16_11198</name>
</gene>
<dbReference type="InterPro" id="IPR003593">
    <property type="entry name" value="AAA+_ATPase"/>
</dbReference>
<dbReference type="Gene3D" id="3.40.50.300">
    <property type="entry name" value="P-loop containing nucleotide triphosphate hydrolases"/>
    <property type="match status" value="2"/>
</dbReference>
<protein>
    <submittedName>
        <fullName evidence="12">ABC transporter ATPase</fullName>
    </submittedName>
</protein>
<keyword evidence="8" id="KW-0067">ATP-binding</keyword>
<dbReference type="SMART" id="SM00382">
    <property type="entry name" value="AAA"/>
    <property type="match status" value="2"/>
</dbReference>
<keyword evidence="6" id="KW-0677">Repeat</keyword>
<dbReference type="GO" id="GO:0005524">
    <property type="term" value="F:ATP binding"/>
    <property type="evidence" value="ECO:0007669"/>
    <property type="project" value="UniProtKB-KW"/>
</dbReference>
<evidence type="ECO:0000259" key="11">
    <source>
        <dbReference type="PROSITE" id="PS50893"/>
    </source>
</evidence>
<evidence type="ECO:0000256" key="9">
    <source>
        <dbReference type="ARBA" id="ARBA00022967"/>
    </source>
</evidence>
<sequence>MPSSDLSASSASSTKAPLLALRNICKTFPGVRALRNVELTAYAGEVHALMGENGAGKSTLMKILSGAYTADPGGECHIDGQRVLIDGPQSARDLGVAVIYQELSLAPNLSVAENIYLGRALQRRGLVARGDMARACAPTLARLGADFSPVASVASLSIAQRQLVEIARAVHFEARILVMDEPTTPLSTHETDRLFALIRQLRGEGMAVLYISHRMAEIDELADRVTVLRDGCFVGTLDRAHLSQAALVKMMVGRDLSGFYTKTHGQAVERDVMLSVRDVADGRRVKGCSFDLRAGEVLGLAGLVGAGRTELARLVFGADVRTRGEVRIANPAGPGGLVTLPAGGPRQAIDAGIAYLTEDRKLQGLFLDQSVHENINLIVAARDALGLGRLNRPAARRRTTEAIDTLGIRVAHAQVNVGALSGGNQQKVMLSRLLEIQPRVLILDEPTRGVDIGAKSEIYRLINALAQSGVAILMISSELPEVVGLCDRVLVMREGALAGEVRPASSAAETQERIIALATGAAAPPAPAWADVPLPAAGNATGITLH</sequence>
<dbReference type="PANTHER" id="PTHR43790:SF3">
    <property type="entry name" value="D-ALLOSE IMPORT ATP-BINDING PROTEIN ALSA-RELATED"/>
    <property type="match status" value="1"/>
</dbReference>
<proteinExistence type="predicted"/>
<comment type="subcellular location">
    <subcellularLocation>
        <location evidence="1">Cell membrane</location>
        <topology evidence="1">Peripheral membrane protein</topology>
    </subcellularLocation>
</comment>
<dbReference type="AlphaFoldDB" id="H1S3C1"/>
<dbReference type="InterPro" id="IPR027417">
    <property type="entry name" value="P-loop_NTPase"/>
</dbReference>
<organism evidence="12 13">
    <name type="scientific">Cupriavidus basilensis OR16</name>
    <dbReference type="NCBI Taxonomy" id="1127483"/>
    <lineage>
        <taxon>Bacteria</taxon>
        <taxon>Pseudomonadati</taxon>
        <taxon>Pseudomonadota</taxon>
        <taxon>Betaproteobacteria</taxon>
        <taxon>Burkholderiales</taxon>
        <taxon>Burkholderiaceae</taxon>
        <taxon>Cupriavidus</taxon>
    </lineage>
</organism>
<dbReference type="Proteomes" id="UP000005808">
    <property type="component" value="Unassembled WGS sequence"/>
</dbReference>
<evidence type="ECO:0000256" key="1">
    <source>
        <dbReference type="ARBA" id="ARBA00004202"/>
    </source>
</evidence>
<dbReference type="GO" id="GO:0005886">
    <property type="term" value="C:plasma membrane"/>
    <property type="evidence" value="ECO:0007669"/>
    <property type="project" value="UniProtKB-SubCell"/>
</dbReference>
<keyword evidence="9" id="KW-1278">Translocase</keyword>
<evidence type="ECO:0000256" key="5">
    <source>
        <dbReference type="ARBA" id="ARBA00022597"/>
    </source>
</evidence>
<keyword evidence="5" id="KW-0762">Sugar transport</keyword>